<dbReference type="Proteomes" id="UP000199343">
    <property type="component" value="Unassembled WGS sequence"/>
</dbReference>
<dbReference type="RefSeq" id="WP_091630491.1">
    <property type="nucleotide sequence ID" value="NZ_FMIC01000002.1"/>
</dbReference>
<feature type="compositionally biased region" description="Low complexity" evidence="1">
    <location>
        <begin position="26"/>
        <end position="38"/>
    </location>
</feature>
<protein>
    <recommendedName>
        <fullName evidence="5">DUF4185 domain-containing protein</fullName>
    </recommendedName>
</protein>
<evidence type="ECO:0008006" key="5">
    <source>
        <dbReference type="Google" id="ProtNLM"/>
    </source>
</evidence>
<name>A0A1C6VY05_9ACTN</name>
<keyword evidence="2" id="KW-0732">Signal</keyword>
<feature type="chain" id="PRO_5008749135" description="DUF4185 domain-containing protein" evidence="2">
    <location>
        <begin position="27"/>
        <end position="986"/>
    </location>
</feature>
<sequence>MRNTLALVSTTIVLAAAVLTGGSAQAAPDPRAAPAADRTIGTAAPPHPPEPQVTTPPVPRPKPFKEAPPGTAADKAATPPDFGPDERILSAYHRGKLSRDDAVRYGLGALRSPRSVPAHLRPTGAVRDPQRYLTYLSMLAASTRPEVSATVAPDVTAPAAAPVAAGYDDCAAEPFDYLGTTYRCRASAGEFLVLYNVASAGRPGVPADFNANGRAKAVQHMLNSLAIAVNEYRAMGYPLPVRDGKPWVLVYGVDEIPVVGGLGLKIDAPFVLPYGLNQQATILVPNGQDDWDYLPRHELFHVMQYQYWDRSDVESDFIVNFVGGKEFGSMNWWMEATAEWATRQTYARDPSLPIPGDEKLYARNVYDVLSMPGAALNSWGGLGEGRQYGAFLLATYLTEQIDATFVRRTWESVRDHGHLPIEAIRHTAQGYGINFADMLLNYHIANYRLAKANAAPAPTVDAWRPYGYLDANTSLWRTNLSSMTGTSGDILGGARPARKSHPTPAGRYVEYQDTLRKGGAVYHDFRAVQNSGDPSCGYCSTLLVDTTKDPHRRSAVIIWSPAGGTGTMAKYPSIQTVRHPDAGGLITVPDFKHPMVATLVTTWTELDVHSADADSSPKTFPTYVETTLPLTGRSCVLRPLSVSSVETNVQPEATFNQYAASTADGWTGGDSTYSVKLPDGRIVWLFSDTWMGPLNGDGTRPVTAPLVNNTFVVQSGTSLTTYQGGTAGAPRALLPPSGIGKWYWVGDGHLSGGQLQVVYQEYERFGSGAWDWRFHRNVVANFALSNLRTPVSVRELPSASGVAWGSGLLPASRSGDGYTYVYGVDDSPINKQMRIARVSGSDLAGGTWQYHTPWGWTVREQNSRNLLTGIANEYSVTPWGGQFLLLSQDSTQAFSGQINAWTSCSPYGPFTQKTPVYRMPEPGPYGSYWNPNIISYNAHVHTALSSGNTFVASYNVNSMDTRVSPDADHYRDPGIYRPRFFRFTLG</sequence>
<proteinExistence type="predicted"/>
<evidence type="ECO:0000256" key="1">
    <source>
        <dbReference type="SAM" id="MobiDB-lite"/>
    </source>
</evidence>
<gene>
    <name evidence="3" type="ORF">GA0070608_4541</name>
</gene>
<dbReference type="STRING" id="47871.GA0070608_4541"/>
<evidence type="ECO:0000256" key="2">
    <source>
        <dbReference type="SAM" id="SignalP"/>
    </source>
</evidence>
<evidence type="ECO:0000313" key="4">
    <source>
        <dbReference type="Proteomes" id="UP000199343"/>
    </source>
</evidence>
<organism evidence="3 4">
    <name type="scientific">Micromonospora peucetia</name>
    <dbReference type="NCBI Taxonomy" id="47871"/>
    <lineage>
        <taxon>Bacteria</taxon>
        <taxon>Bacillati</taxon>
        <taxon>Actinomycetota</taxon>
        <taxon>Actinomycetes</taxon>
        <taxon>Micromonosporales</taxon>
        <taxon>Micromonosporaceae</taxon>
        <taxon>Micromonospora</taxon>
    </lineage>
</organism>
<dbReference type="OrthoDB" id="5482597at2"/>
<feature type="compositionally biased region" description="Pro residues" evidence="1">
    <location>
        <begin position="45"/>
        <end position="61"/>
    </location>
</feature>
<dbReference type="EMBL" id="FMIC01000002">
    <property type="protein sequence ID" value="SCL71102.1"/>
    <property type="molecule type" value="Genomic_DNA"/>
</dbReference>
<reference evidence="3 4" key="1">
    <citation type="submission" date="2016-06" db="EMBL/GenBank/DDBJ databases">
        <authorList>
            <person name="Kjaerup R.B."/>
            <person name="Dalgaard T.S."/>
            <person name="Juul-Madsen H.R."/>
        </authorList>
    </citation>
    <scope>NUCLEOTIDE SEQUENCE [LARGE SCALE GENOMIC DNA]</scope>
    <source>
        <strain evidence="3 4">DSM 43363</strain>
    </source>
</reference>
<feature type="region of interest" description="Disordered" evidence="1">
    <location>
        <begin position="22"/>
        <end position="87"/>
    </location>
</feature>
<accession>A0A1C6VY05</accession>
<evidence type="ECO:0000313" key="3">
    <source>
        <dbReference type="EMBL" id="SCL71102.1"/>
    </source>
</evidence>
<feature type="signal peptide" evidence="2">
    <location>
        <begin position="1"/>
        <end position="26"/>
    </location>
</feature>
<dbReference type="AlphaFoldDB" id="A0A1C6VY05"/>